<dbReference type="InterPro" id="IPR036322">
    <property type="entry name" value="WD40_repeat_dom_sf"/>
</dbReference>
<dbReference type="SMART" id="SM00320">
    <property type="entry name" value="WD40"/>
    <property type="match status" value="7"/>
</dbReference>
<feature type="compositionally biased region" description="Acidic residues" evidence="5">
    <location>
        <begin position="68"/>
        <end position="81"/>
    </location>
</feature>
<dbReference type="SUPFAM" id="SSF50978">
    <property type="entry name" value="WD40 repeat-like"/>
    <property type="match status" value="1"/>
</dbReference>
<feature type="repeat" description="WD" evidence="3">
    <location>
        <begin position="138"/>
        <end position="179"/>
    </location>
</feature>
<dbReference type="Pfam" id="PF00400">
    <property type="entry name" value="WD40"/>
    <property type="match status" value="3"/>
</dbReference>
<dbReference type="PROSITE" id="PS50082">
    <property type="entry name" value="WD_REPEATS_2"/>
    <property type="match status" value="3"/>
</dbReference>
<feature type="repeat" description="WD" evidence="3">
    <location>
        <begin position="94"/>
        <end position="124"/>
    </location>
</feature>
<dbReference type="AlphaFoldDB" id="A0AB34ISQ6"/>
<feature type="repeat" description="WD" evidence="3">
    <location>
        <begin position="471"/>
        <end position="502"/>
    </location>
</feature>
<keyword evidence="4" id="KW-0175">Coiled coil</keyword>
<dbReference type="InterPro" id="IPR001680">
    <property type="entry name" value="WD40_rpt"/>
</dbReference>
<keyword evidence="1 3" id="KW-0853">WD repeat</keyword>
<keyword evidence="7" id="KW-1185">Reference proteome</keyword>
<gene>
    <name evidence="6" type="ORF">AB1Y20_008884</name>
</gene>
<comment type="caution">
    <text evidence="6">The sequence shown here is derived from an EMBL/GenBank/DDBJ whole genome shotgun (WGS) entry which is preliminary data.</text>
</comment>
<dbReference type="InterPro" id="IPR015943">
    <property type="entry name" value="WD40/YVTN_repeat-like_dom_sf"/>
</dbReference>
<organism evidence="6 7">
    <name type="scientific">Prymnesium parvum</name>
    <name type="common">Toxic golden alga</name>
    <dbReference type="NCBI Taxonomy" id="97485"/>
    <lineage>
        <taxon>Eukaryota</taxon>
        <taxon>Haptista</taxon>
        <taxon>Haptophyta</taxon>
        <taxon>Prymnesiophyceae</taxon>
        <taxon>Prymnesiales</taxon>
        <taxon>Prymnesiaceae</taxon>
        <taxon>Prymnesium</taxon>
    </lineage>
</organism>
<dbReference type="InterPro" id="IPR050505">
    <property type="entry name" value="WDR55/POC1"/>
</dbReference>
<evidence type="ECO:0000256" key="1">
    <source>
        <dbReference type="ARBA" id="ARBA00022574"/>
    </source>
</evidence>
<dbReference type="PANTHER" id="PTHR44019:SF8">
    <property type="entry name" value="POC1 CENTRIOLAR PROTEIN HOMOLOG"/>
    <property type="match status" value="1"/>
</dbReference>
<keyword evidence="2" id="KW-0677">Repeat</keyword>
<feature type="region of interest" description="Disordered" evidence="5">
    <location>
        <begin position="60"/>
        <end position="81"/>
    </location>
</feature>
<feature type="compositionally biased region" description="Basic residues" evidence="5">
    <location>
        <begin position="508"/>
        <end position="519"/>
    </location>
</feature>
<feature type="coiled-coil region" evidence="4">
    <location>
        <begin position="5"/>
        <end position="39"/>
    </location>
</feature>
<evidence type="ECO:0000256" key="3">
    <source>
        <dbReference type="PROSITE-ProRule" id="PRU00221"/>
    </source>
</evidence>
<name>A0AB34ISQ6_PRYPA</name>
<dbReference type="CDD" id="cd00200">
    <property type="entry name" value="WD40"/>
    <property type="match status" value="1"/>
</dbReference>
<dbReference type="PROSITE" id="PS50294">
    <property type="entry name" value="WD_REPEATS_REGION"/>
    <property type="match status" value="3"/>
</dbReference>
<feature type="region of interest" description="Disordered" evidence="5">
    <location>
        <begin position="508"/>
        <end position="528"/>
    </location>
</feature>
<dbReference type="EMBL" id="JBGBPQ010000019">
    <property type="protein sequence ID" value="KAL1505125.1"/>
    <property type="molecule type" value="Genomic_DNA"/>
</dbReference>
<protein>
    <recommendedName>
        <fullName evidence="8">Coronin</fullName>
    </recommendedName>
</protein>
<dbReference type="Proteomes" id="UP001515480">
    <property type="component" value="Unassembled WGS sequence"/>
</dbReference>
<evidence type="ECO:0000313" key="6">
    <source>
        <dbReference type="EMBL" id="KAL1505125.1"/>
    </source>
</evidence>
<dbReference type="Gene3D" id="2.130.10.10">
    <property type="entry name" value="YVTN repeat-like/Quinoprotein amine dehydrogenase"/>
    <property type="match status" value="3"/>
</dbReference>
<accession>A0AB34ISQ6</accession>
<dbReference type="PANTHER" id="PTHR44019">
    <property type="entry name" value="WD REPEAT-CONTAINING PROTEIN 55"/>
    <property type="match status" value="1"/>
</dbReference>
<reference evidence="6 7" key="1">
    <citation type="journal article" date="2024" name="Science">
        <title>Giant polyketide synthase enzymes in the biosynthesis of giant marine polyether toxins.</title>
        <authorList>
            <person name="Fallon T.R."/>
            <person name="Shende V.V."/>
            <person name="Wierzbicki I.H."/>
            <person name="Pendleton A.L."/>
            <person name="Watervoot N.F."/>
            <person name="Auber R.P."/>
            <person name="Gonzalez D.J."/>
            <person name="Wisecaver J.H."/>
            <person name="Moore B.S."/>
        </authorList>
    </citation>
    <scope>NUCLEOTIDE SEQUENCE [LARGE SCALE GENOMIC DNA]</scope>
    <source>
        <strain evidence="6 7">12B1</strain>
    </source>
</reference>
<evidence type="ECO:0000313" key="7">
    <source>
        <dbReference type="Proteomes" id="UP001515480"/>
    </source>
</evidence>
<evidence type="ECO:0000256" key="2">
    <source>
        <dbReference type="ARBA" id="ARBA00022737"/>
    </source>
</evidence>
<evidence type="ECO:0000256" key="4">
    <source>
        <dbReference type="SAM" id="Coils"/>
    </source>
</evidence>
<evidence type="ECO:0008006" key="8">
    <source>
        <dbReference type="Google" id="ProtNLM"/>
    </source>
</evidence>
<evidence type="ECO:0000256" key="5">
    <source>
        <dbReference type="SAM" id="MobiDB-lite"/>
    </source>
</evidence>
<proteinExistence type="predicted"/>
<sequence length="528" mass="57987">MRSRVDILHAENRQLRKRLEASERENRELKASLYELSLRLNLLTERTGRACRPFRLDALGSGAAQPDEGAEEEPKDPLEEEGHDARAFALKADLKGHTGAVYCARFSPSGRLLASASFDKTVRLVNAEELEQGEPLVLQEHRHSVSSIAWAHDSATLLSGSYDHTVRQWDVGLASLAATYVVPNDAFVQDVCFHPSDARLFTAATTAKQLLLYDLRTPPAAPPAALLNDSMINSAVVLPNGQHVITGDKEGLLRTWELRTHRCLSSRLVSEARKPISCVSLSPPLAARSQERPLLFIHLAAVAPCMLTSSRASHLPPTNLQHAHAMRGISGGTAQVGEDSLLAVNSYDDTLRVYSPQQYALPVGTSVETEAEPQEKPKYCFLESMHQLRGHKNRSWPIKSSVYVGCDYTRQRRPAVESGLMDATDAAEMDDPAARNSVNTAVLLATGSADTCCYVYDISGPADSGELVQRLMGHSERVYSADFHPTEPLLITASADFLVKVWHNKGHPSRLGRRRHGHGWAHDANVGR</sequence>